<dbReference type="WBParaSite" id="SCUD_0001245601-mRNA-1">
    <property type="protein sequence ID" value="SCUD_0001245601-mRNA-1"/>
    <property type="gene ID" value="SCUD_0001245601"/>
</dbReference>
<dbReference type="EMBL" id="UZAK01035135">
    <property type="protein sequence ID" value="VDP48824.1"/>
    <property type="molecule type" value="Genomic_DNA"/>
</dbReference>
<sequence>MSRQFYCMEWKLARTTKSIIHKIQVFINSCLSKILRIRLPRNYQQNLLLREGTNQIPVEEETRKKCWKCHRTHIEESTELRHHKANPHMEFPRSKKEKWKTEEYNISINGDKHEKNWTELDRKAEDRSSTEDTQYSLVGYHHQQPTVVEDKPASEEEEIRKSRWMWILHTLQKSPNCITRQDLTWSREGSGKDEARRTHCFGNWE</sequence>
<dbReference type="AlphaFoldDB" id="A0A183KBR5"/>
<keyword evidence="2" id="KW-1185">Reference proteome</keyword>
<reference evidence="1 2" key="2">
    <citation type="submission" date="2018-11" db="EMBL/GenBank/DDBJ databases">
        <authorList>
            <consortium name="Pathogen Informatics"/>
        </authorList>
    </citation>
    <scope>NUCLEOTIDE SEQUENCE [LARGE SCALE GENOMIC DNA]</scope>
    <source>
        <strain evidence="1">Dakar</strain>
        <strain evidence="2">Dakar, Senegal</strain>
    </source>
</reference>
<organism evidence="3">
    <name type="scientific">Schistosoma curassoni</name>
    <dbReference type="NCBI Taxonomy" id="6186"/>
    <lineage>
        <taxon>Eukaryota</taxon>
        <taxon>Metazoa</taxon>
        <taxon>Spiralia</taxon>
        <taxon>Lophotrochozoa</taxon>
        <taxon>Platyhelminthes</taxon>
        <taxon>Trematoda</taxon>
        <taxon>Digenea</taxon>
        <taxon>Strigeidida</taxon>
        <taxon>Schistosomatoidea</taxon>
        <taxon>Schistosomatidae</taxon>
        <taxon>Schistosoma</taxon>
    </lineage>
</organism>
<dbReference type="Proteomes" id="UP000279833">
    <property type="component" value="Unassembled WGS sequence"/>
</dbReference>
<reference evidence="3" key="1">
    <citation type="submission" date="2016-06" db="UniProtKB">
        <authorList>
            <consortium name="WormBaseParasite"/>
        </authorList>
    </citation>
    <scope>IDENTIFICATION</scope>
</reference>
<evidence type="ECO:0000313" key="1">
    <source>
        <dbReference type="EMBL" id="VDP48824.1"/>
    </source>
</evidence>
<protein>
    <submittedName>
        <fullName evidence="3">C2H2-type domain-containing protein</fullName>
    </submittedName>
</protein>
<name>A0A183KBR5_9TREM</name>
<proteinExistence type="predicted"/>
<accession>A0A183KBR5</accession>
<dbReference type="STRING" id="6186.A0A183KBR5"/>
<gene>
    <name evidence="1" type="ORF">SCUD_LOCUS12453</name>
</gene>
<evidence type="ECO:0000313" key="2">
    <source>
        <dbReference type="Proteomes" id="UP000279833"/>
    </source>
</evidence>
<evidence type="ECO:0000313" key="3">
    <source>
        <dbReference type="WBParaSite" id="SCUD_0001245601-mRNA-1"/>
    </source>
</evidence>